<protein>
    <recommendedName>
        <fullName evidence="4">Secreted protein</fullName>
    </recommendedName>
</protein>
<dbReference type="AlphaFoldDB" id="A0A7W5E0M9"/>
<evidence type="ECO:0000313" key="2">
    <source>
        <dbReference type="EMBL" id="MBB3207976.1"/>
    </source>
</evidence>
<proteinExistence type="predicted"/>
<dbReference type="Proteomes" id="UP000536179">
    <property type="component" value="Unassembled WGS sequence"/>
</dbReference>
<reference evidence="2 3" key="1">
    <citation type="submission" date="2020-08" db="EMBL/GenBank/DDBJ databases">
        <title>Genomic Encyclopedia of Type Strains, Phase III (KMG-III): the genomes of soil and plant-associated and newly described type strains.</title>
        <authorList>
            <person name="Whitman W."/>
        </authorList>
    </citation>
    <scope>NUCLEOTIDE SEQUENCE [LARGE SCALE GENOMIC DNA]</scope>
    <source>
        <strain evidence="2 3">CECT 8075</strain>
    </source>
</reference>
<keyword evidence="3" id="KW-1185">Reference proteome</keyword>
<evidence type="ECO:0000256" key="1">
    <source>
        <dbReference type="SAM" id="MobiDB-lite"/>
    </source>
</evidence>
<name>A0A7W5E0M9_9BACT</name>
<dbReference type="RefSeq" id="WP_184306233.1">
    <property type="nucleotide sequence ID" value="NZ_JACHXU010000013.1"/>
</dbReference>
<sequence length="63" mass="6760">MKTLLSTICVVALTVACGCSDPQPVNVAEDADAAKIEEYNRLNQQGQDDFGADEESEEAEETP</sequence>
<gene>
    <name evidence="2" type="ORF">FHS27_003803</name>
</gene>
<evidence type="ECO:0000313" key="3">
    <source>
        <dbReference type="Proteomes" id="UP000536179"/>
    </source>
</evidence>
<dbReference type="EMBL" id="JACHXU010000013">
    <property type="protein sequence ID" value="MBB3207976.1"/>
    <property type="molecule type" value="Genomic_DNA"/>
</dbReference>
<dbReference type="PROSITE" id="PS51257">
    <property type="entry name" value="PROKAR_LIPOPROTEIN"/>
    <property type="match status" value="1"/>
</dbReference>
<evidence type="ECO:0008006" key="4">
    <source>
        <dbReference type="Google" id="ProtNLM"/>
    </source>
</evidence>
<comment type="caution">
    <text evidence="2">The sequence shown here is derived from an EMBL/GenBank/DDBJ whole genome shotgun (WGS) entry which is preliminary data.</text>
</comment>
<organism evidence="2 3">
    <name type="scientific">Aporhodopirellula rubra</name>
    <dbReference type="NCBI Taxonomy" id="980271"/>
    <lineage>
        <taxon>Bacteria</taxon>
        <taxon>Pseudomonadati</taxon>
        <taxon>Planctomycetota</taxon>
        <taxon>Planctomycetia</taxon>
        <taxon>Pirellulales</taxon>
        <taxon>Pirellulaceae</taxon>
        <taxon>Aporhodopirellula</taxon>
    </lineage>
</organism>
<feature type="region of interest" description="Disordered" evidence="1">
    <location>
        <begin position="42"/>
        <end position="63"/>
    </location>
</feature>
<feature type="compositionally biased region" description="Acidic residues" evidence="1">
    <location>
        <begin position="50"/>
        <end position="63"/>
    </location>
</feature>
<accession>A0A7W5E0M9</accession>